<reference evidence="1" key="1">
    <citation type="submission" date="2022-08" db="EMBL/GenBank/DDBJ databases">
        <title>Genome Sequence of Pycnoporus sanguineus.</title>
        <authorList>
            <person name="Buettner E."/>
        </authorList>
    </citation>
    <scope>NUCLEOTIDE SEQUENCE</scope>
    <source>
        <strain evidence="1">CG-C14</strain>
    </source>
</reference>
<protein>
    <submittedName>
        <fullName evidence="1">Uncharacterized protein</fullName>
    </submittedName>
</protein>
<sequence length="67" mass="7449">MSLVPIPRWSTAQMREYADRTVQDALAVGLTSIHDAATSLAEFELFQQMDEENKLPASFGTPSYTLT</sequence>
<evidence type="ECO:0000313" key="2">
    <source>
        <dbReference type="Proteomes" id="UP001144978"/>
    </source>
</evidence>
<accession>A0ACC1MCF6</accession>
<dbReference type="Proteomes" id="UP001144978">
    <property type="component" value="Unassembled WGS sequence"/>
</dbReference>
<comment type="caution">
    <text evidence="1">The sequence shown here is derived from an EMBL/GenBank/DDBJ whole genome shotgun (WGS) entry which is preliminary data.</text>
</comment>
<evidence type="ECO:0000313" key="1">
    <source>
        <dbReference type="EMBL" id="KAJ2957051.1"/>
    </source>
</evidence>
<proteinExistence type="predicted"/>
<organism evidence="1 2">
    <name type="scientific">Trametes sanguinea</name>
    <dbReference type="NCBI Taxonomy" id="158606"/>
    <lineage>
        <taxon>Eukaryota</taxon>
        <taxon>Fungi</taxon>
        <taxon>Dikarya</taxon>
        <taxon>Basidiomycota</taxon>
        <taxon>Agaricomycotina</taxon>
        <taxon>Agaricomycetes</taxon>
        <taxon>Polyporales</taxon>
        <taxon>Polyporaceae</taxon>
        <taxon>Trametes</taxon>
    </lineage>
</organism>
<dbReference type="EMBL" id="JANSHE010007720">
    <property type="protein sequence ID" value="KAJ2957051.1"/>
    <property type="molecule type" value="Genomic_DNA"/>
</dbReference>
<keyword evidence="2" id="KW-1185">Reference proteome</keyword>
<name>A0ACC1MCF6_9APHY</name>
<gene>
    <name evidence="1" type="ORF">NUW54_g14628</name>
</gene>